<accession>A0A6J5L3T6</accession>
<gene>
    <name evidence="2" type="ORF">UFOVP114_18</name>
</gene>
<feature type="compositionally biased region" description="Basic residues" evidence="1">
    <location>
        <begin position="51"/>
        <end position="64"/>
    </location>
</feature>
<organism evidence="2">
    <name type="scientific">uncultured Caudovirales phage</name>
    <dbReference type="NCBI Taxonomy" id="2100421"/>
    <lineage>
        <taxon>Viruses</taxon>
        <taxon>Duplodnaviria</taxon>
        <taxon>Heunggongvirae</taxon>
        <taxon>Uroviricota</taxon>
        <taxon>Caudoviricetes</taxon>
        <taxon>Peduoviridae</taxon>
        <taxon>Maltschvirus</taxon>
        <taxon>Maltschvirus maltsch</taxon>
    </lineage>
</organism>
<dbReference type="EMBL" id="LR796230">
    <property type="protein sequence ID" value="CAB4128232.1"/>
    <property type="molecule type" value="Genomic_DNA"/>
</dbReference>
<evidence type="ECO:0000313" key="2">
    <source>
        <dbReference type="EMBL" id="CAB4128232.1"/>
    </source>
</evidence>
<proteinExistence type="predicted"/>
<reference evidence="2" key="1">
    <citation type="submission" date="2020-04" db="EMBL/GenBank/DDBJ databases">
        <authorList>
            <person name="Chiriac C."/>
            <person name="Salcher M."/>
            <person name="Ghai R."/>
            <person name="Kavagutti S V."/>
        </authorList>
    </citation>
    <scope>NUCLEOTIDE SEQUENCE</scope>
</reference>
<evidence type="ECO:0000256" key="1">
    <source>
        <dbReference type="SAM" id="MobiDB-lite"/>
    </source>
</evidence>
<feature type="region of interest" description="Disordered" evidence="1">
    <location>
        <begin position="84"/>
        <end position="103"/>
    </location>
</feature>
<feature type="region of interest" description="Disordered" evidence="1">
    <location>
        <begin position="1"/>
        <end position="71"/>
    </location>
</feature>
<protein>
    <submittedName>
        <fullName evidence="2">Uncharacterized protein</fullName>
    </submittedName>
</protein>
<name>A0A6J5L3T6_9CAUD</name>
<sequence>MDDKKVNVRVQKARSTGKTMVVMDDMADQPPPEKAPERETEPMQAQPTLNRRQRRAQNAVRRRVEKAGMRSAIRKMEREVAKGEKELAQLAASPAPTVITEDP</sequence>